<dbReference type="Proteomes" id="UP000244496">
    <property type="component" value="Chromosome"/>
</dbReference>
<feature type="transmembrane region" description="Helical" evidence="1">
    <location>
        <begin position="54"/>
        <end position="70"/>
    </location>
</feature>
<accession>A0A2S0UPZ7</accession>
<dbReference type="AlphaFoldDB" id="A0A2S0UPZ7"/>
<reference evidence="2 3" key="1">
    <citation type="submission" date="2018-04" db="EMBL/GenBank/DDBJ databases">
        <title>Genome sequencing of Gemmobacter.</title>
        <authorList>
            <person name="Yi H."/>
            <person name="Baek M.-G."/>
        </authorList>
    </citation>
    <scope>NUCLEOTIDE SEQUENCE [LARGE SCALE GENOMIC DNA]</scope>
    <source>
        <strain evidence="2 3">HYN0069</strain>
    </source>
</reference>
<name>A0A2S0UPZ7_9RHOB</name>
<evidence type="ECO:0000313" key="2">
    <source>
        <dbReference type="EMBL" id="AWB49886.1"/>
    </source>
</evidence>
<dbReference type="RefSeq" id="WP_108436702.1">
    <property type="nucleotide sequence ID" value="NZ_CP028918.1"/>
</dbReference>
<evidence type="ECO:0008006" key="4">
    <source>
        <dbReference type="Google" id="ProtNLM"/>
    </source>
</evidence>
<dbReference type="OrthoDB" id="7745385at2"/>
<feature type="transmembrane region" description="Helical" evidence="1">
    <location>
        <begin position="6"/>
        <end position="23"/>
    </location>
</feature>
<gene>
    <name evidence="2" type="ORF">HYN69_16450</name>
</gene>
<keyword evidence="1" id="KW-1133">Transmembrane helix</keyword>
<dbReference type="KEGG" id="geh:HYN69_16450"/>
<keyword evidence="3" id="KW-1185">Reference proteome</keyword>
<proteinExistence type="predicted"/>
<evidence type="ECO:0000256" key="1">
    <source>
        <dbReference type="SAM" id="Phobius"/>
    </source>
</evidence>
<keyword evidence="1" id="KW-0812">Transmembrane</keyword>
<protein>
    <recommendedName>
        <fullName evidence="4">NfeD-like C-terminal, partner-binding</fullName>
    </recommendedName>
</protein>
<evidence type="ECO:0000313" key="3">
    <source>
        <dbReference type="Proteomes" id="UP000244496"/>
    </source>
</evidence>
<sequence>MALWQVWWVWIVAGFLLGGLEVLAPGYIFLGFAIGAVLTGALVGLGIMGGGWPALLLVFAVMSLAAWFALRRTMGVREGQVKVWDRDIND</sequence>
<dbReference type="EMBL" id="CP028918">
    <property type="protein sequence ID" value="AWB49886.1"/>
    <property type="molecule type" value="Genomic_DNA"/>
</dbReference>
<organism evidence="2 3">
    <name type="scientific">Paragemmobacter aquarius</name>
    <dbReference type="NCBI Taxonomy" id="2169400"/>
    <lineage>
        <taxon>Bacteria</taxon>
        <taxon>Pseudomonadati</taxon>
        <taxon>Pseudomonadota</taxon>
        <taxon>Alphaproteobacteria</taxon>
        <taxon>Rhodobacterales</taxon>
        <taxon>Paracoccaceae</taxon>
        <taxon>Paragemmobacter</taxon>
    </lineage>
</organism>
<keyword evidence="1" id="KW-0472">Membrane</keyword>